<dbReference type="STRING" id="317619.GCA_000332315_03870"/>
<dbReference type="PANTHER" id="PTHR34408:SF1">
    <property type="entry name" value="GLYCOSYL HYDROLASE FAMILY 19 DOMAIN-CONTAINING PROTEIN HI_1415"/>
    <property type="match status" value="1"/>
</dbReference>
<dbReference type="Pfam" id="PF08239">
    <property type="entry name" value="SH3_3"/>
    <property type="match status" value="1"/>
</dbReference>
<dbReference type="InterPro" id="IPR003646">
    <property type="entry name" value="SH3-like_bac-type"/>
</dbReference>
<gene>
    <name evidence="2" type="ORF">PROH_03085</name>
</gene>
<protein>
    <recommendedName>
        <fullName evidence="1">SH3b domain-containing protein</fullName>
    </recommendedName>
</protein>
<organism evidence="2 3">
    <name type="scientific">Prochlorothrix hollandica PCC 9006 = CALU 1027</name>
    <dbReference type="NCBI Taxonomy" id="317619"/>
    <lineage>
        <taxon>Bacteria</taxon>
        <taxon>Bacillati</taxon>
        <taxon>Cyanobacteriota</taxon>
        <taxon>Cyanophyceae</taxon>
        <taxon>Prochlorotrichales</taxon>
        <taxon>Prochlorotrichaceae</taxon>
        <taxon>Prochlorothrix</taxon>
    </lineage>
</organism>
<dbReference type="SUPFAM" id="SSF47090">
    <property type="entry name" value="PGBD-like"/>
    <property type="match status" value="1"/>
</dbReference>
<dbReference type="Pfam" id="PF01471">
    <property type="entry name" value="PG_binding_1"/>
    <property type="match status" value="1"/>
</dbReference>
<evidence type="ECO:0000313" key="3">
    <source>
        <dbReference type="Proteomes" id="UP000034681"/>
    </source>
</evidence>
<dbReference type="AlphaFoldDB" id="A0A0M2Q458"/>
<dbReference type="PANTHER" id="PTHR34408">
    <property type="entry name" value="FAMILY PROTEIN, PUTATIVE-RELATED"/>
    <property type="match status" value="1"/>
</dbReference>
<dbReference type="OrthoDB" id="570428at2"/>
<dbReference type="InterPro" id="IPR036366">
    <property type="entry name" value="PGBDSf"/>
</dbReference>
<keyword evidence="3" id="KW-1185">Reference proteome</keyword>
<sequence>MESLTYPHVLLKSLQTPSLGADLFPAALGLVPLAPGGSSHPPSSLPPWVPALALAPALWVTSLGNSPAQAVVRMGDNCGAVADVQMALTELGYRPGPVDGIFGSGTEAALLRFQADQGLVADAIIGPSTADQLGLGGGSSPYGVGESCESRGASNQCMGGTDSAATAPAPDAASVDRFRFYEVTTDSLNVRSGPGLEYPVVAAIYDGDRLEGRRDSSGWVALRTGDWVSGDFLTEVVPGQESAVETPAPSQPAGTSAPSRIQVKAEVLNVRSQPSLTAPVVGTLLAGEIYETSGQVTEDGWVQLAWGDWVAGTYVVSVDGGMTEVSVLETLEANAPEAQGGTTLASVSTLGADLLVRSAPGGEVVDSLTNGTTVELSGRSQDGWVQLRNGYWVAQDYLA</sequence>
<dbReference type="InterPro" id="IPR052354">
    <property type="entry name" value="Cell_Wall_Dynamics_Protein"/>
</dbReference>
<dbReference type="Gene3D" id="1.10.101.10">
    <property type="entry name" value="PGBD-like superfamily/PGBD"/>
    <property type="match status" value="1"/>
</dbReference>
<reference evidence="2" key="1">
    <citation type="submission" date="2012-04" db="EMBL/GenBank/DDBJ databases">
        <authorList>
            <person name="Borisov I.G."/>
            <person name="Ivanikova N.V."/>
            <person name="Pinevich A.V."/>
        </authorList>
    </citation>
    <scope>NUCLEOTIDE SEQUENCE</scope>
    <source>
        <strain evidence="2">CALU 1027</strain>
    </source>
</reference>
<evidence type="ECO:0000259" key="1">
    <source>
        <dbReference type="PROSITE" id="PS51781"/>
    </source>
</evidence>
<dbReference type="Proteomes" id="UP000034681">
    <property type="component" value="Unassembled WGS sequence"/>
</dbReference>
<dbReference type="Gene3D" id="2.30.30.40">
    <property type="entry name" value="SH3 Domains"/>
    <property type="match status" value="3"/>
</dbReference>
<dbReference type="InterPro" id="IPR036365">
    <property type="entry name" value="PGBD-like_sf"/>
</dbReference>
<dbReference type="InterPro" id="IPR002477">
    <property type="entry name" value="Peptidoglycan-bd-like"/>
</dbReference>
<dbReference type="SMART" id="SM00287">
    <property type="entry name" value="SH3b"/>
    <property type="match status" value="2"/>
</dbReference>
<proteinExistence type="predicted"/>
<dbReference type="RefSeq" id="WP_017714034.1">
    <property type="nucleotide sequence ID" value="NZ_KB235941.1"/>
</dbReference>
<dbReference type="EMBL" id="AJTX02000002">
    <property type="protein sequence ID" value="KKJ01352.1"/>
    <property type="molecule type" value="Genomic_DNA"/>
</dbReference>
<dbReference type="PROSITE" id="PS51781">
    <property type="entry name" value="SH3B"/>
    <property type="match status" value="1"/>
</dbReference>
<feature type="domain" description="SH3b" evidence="1">
    <location>
        <begin position="254"/>
        <end position="324"/>
    </location>
</feature>
<comment type="caution">
    <text evidence="2">The sequence shown here is derived from an EMBL/GenBank/DDBJ whole genome shotgun (WGS) entry which is preliminary data.</text>
</comment>
<evidence type="ECO:0000313" key="2">
    <source>
        <dbReference type="EMBL" id="KKJ01352.1"/>
    </source>
</evidence>
<name>A0A0M2Q458_PROHO</name>
<dbReference type="eggNOG" id="COG3409">
    <property type="taxonomic scope" value="Bacteria"/>
</dbReference>
<accession>A0A0M2Q458</accession>